<dbReference type="PRINTS" id="PR00081">
    <property type="entry name" value="GDHRDH"/>
</dbReference>
<evidence type="ECO:0000256" key="2">
    <source>
        <dbReference type="ARBA" id="ARBA00023002"/>
    </source>
</evidence>
<reference evidence="3 4" key="1">
    <citation type="journal article" date="2015" name="Genome Announc.">
        <title>Expanding the biotechnology potential of lactobacilli through comparative genomics of 213 strains and associated genera.</title>
        <authorList>
            <person name="Sun Z."/>
            <person name="Harris H.M."/>
            <person name="McCann A."/>
            <person name="Guo C."/>
            <person name="Argimon S."/>
            <person name="Zhang W."/>
            <person name="Yang X."/>
            <person name="Jeffery I.B."/>
            <person name="Cooney J.C."/>
            <person name="Kagawa T.F."/>
            <person name="Liu W."/>
            <person name="Song Y."/>
            <person name="Salvetti E."/>
            <person name="Wrobel A."/>
            <person name="Rasinkangas P."/>
            <person name="Parkhill J."/>
            <person name="Rea M.C."/>
            <person name="O'Sullivan O."/>
            <person name="Ritari J."/>
            <person name="Douillard F.P."/>
            <person name="Paul Ross R."/>
            <person name="Yang R."/>
            <person name="Briner A.E."/>
            <person name="Felis G.E."/>
            <person name="de Vos W.M."/>
            <person name="Barrangou R."/>
            <person name="Klaenhammer T.R."/>
            <person name="Caufield P.W."/>
            <person name="Cui Y."/>
            <person name="Zhang H."/>
            <person name="O'Toole P.W."/>
        </authorList>
    </citation>
    <scope>NUCLEOTIDE SEQUENCE [LARGE SCALE GENOMIC DNA]</scope>
    <source>
        <strain evidence="3 4">LMG 26013</strain>
    </source>
</reference>
<evidence type="ECO:0000256" key="1">
    <source>
        <dbReference type="ARBA" id="ARBA00006484"/>
    </source>
</evidence>
<comment type="caution">
    <text evidence="3">The sequence shown here is derived from an EMBL/GenBank/DDBJ whole genome shotgun (WGS) entry which is preliminary data.</text>
</comment>
<dbReference type="InterPro" id="IPR036291">
    <property type="entry name" value="NAD(P)-bd_dom_sf"/>
</dbReference>
<keyword evidence="2" id="KW-0560">Oxidoreductase</keyword>
<dbReference type="STRING" id="942150.IV64_GL000921"/>
<dbReference type="PRINTS" id="PR00080">
    <property type="entry name" value="SDRFAMILY"/>
</dbReference>
<dbReference type="SUPFAM" id="SSF51735">
    <property type="entry name" value="NAD(P)-binding Rossmann-fold domains"/>
    <property type="match status" value="1"/>
</dbReference>
<dbReference type="GO" id="GO:0008206">
    <property type="term" value="P:bile acid metabolic process"/>
    <property type="evidence" value="ECO:0007669"/>
    <property type="project" value="UniProtKB-ARBA"/>
</dbReference>
<keyword evidence="4" id="KW-1185">Reference proteome</keyword>
<dbReference type="PANTHER" id="PTHR24321">
    <property type="entry name" value="DEHYDROGENASES, SHORT CHAIN"/>
    <property type="match status" value="1"/>
</dbReference>
<proteinExistence type="inferred from homology"/>
<dbReference type="InterPro" id="IPR002347">
    <property type="entry name" value="SDR_fam"/>
</dbReference>
<protein>
    <submittedName>
        <fullName evidence="3">3-ketoacyl-ACP reductase</fullName>
    </submittedName>
</protein>
<dbReference type="NCBIfam" id="NF005118">
    <property type="entry name" value="PRK06550.1"/>
    <property type="match status" value="1"/>
</dbReference>
<sequence>MKFTEFEGQTVLVTGAASGIGRAQVQAFLAQGAAVIAIDQHPVDLEGNGLSIQVADVRDAAALSHAIQAGITALGAPQIVCNTAGKLDGYQPTLAIDLAIWQDILATDLTSQFLVTNAILPAMLKRQHGVFVNMASIAGLVGGGGGAAYTAAKHAIIGYTKQLDLDYAAQGIRANCIAPGAIDTPMNAADFAGDGKMAKWVASETPAKRWAQPEEVADLTLFLASRHADYIHGTVTPVDGGWLEK</sequence>
<dbReference type="AlphaFoldDB" id="A0A0R2M3C9"/>
<name>A0A0R2M3C9_9LACO</name>
<dbReference type="EMBL" id="JQCL01000089">
    <property type="protein sequence ID" value="KRO08070.1"/>
    <property type="molecule type" value="Genomic_DNA"/>
</dbReference>
<dbReference type="GO" id="GO:0016491">
    <property type="term" value="F:oxidoreductase activity"/>
    <property type="evidence" value="ECO:0007669"/>
    <property type="project" value="UniProtKB-KW"/>
</dbReference>
<gene>
    <name evidence="3" type="ORF">IV64_GL000921</name>
</gene>
<dbReference type="PATRIC" id="fig|942150.3.peg.950"/>
<dbReference type="PANTHER" id="PTHR24321:SF8">
    <property type="entry name" value="ESTRADIOL 17-BETA-DEHYDROGENASE 8-RELATED"/>
    <property type="match status" value="1"/>
</dbReference>
<dbReference type="RefSeq" id="WP_057707373.1">
    <property type="nucleotide sequence ID" value="NZ_JQCL01000089.1"/>
</dbReference>
<evidence type="ECO:0000313" key="3">
    <source>
        <dbReference type="EMBL" id="KRO08070.1"/>
    </source>
</evidence>
<dbReference type="FunFam" id="3.40.50.720:FF:000084">
    <property type="entry name" value="Short-chain dehydrogenase reductase"/>
    <property type="match status" value="1"/>
</dbReference>
<dbReference type="OrthoDB" id="9803333at2"/>
<organism evidence="3 4">
    <name type="scientific">Lactiplantibacillus xiangfangensis</name>
    <dbReference type="NCBI Taxonomy" id="942150"/>
    <lineage>
        <taxon>Bacteria</taxon>
        <taxon>Bacillati</taxon>
        <taxon>Bacillota</taxon>
        <taxon>Bacilli</taxon>
        <taxon>Lactobacillales</taxon>
        <taxon>Lactobacillaceae</taxon>
        <taxon>Lactiplantibacillus</taxon>
    </lineage>
</organism>
<dbReference type="Pfam" id="PF13561">
    <property type="entry name" value="adh_short_C2"/>
    <property type="match status" value="1"/>
</dbReference>
<dbReference type="Proteomes" id="UP000051783">
    <property type="component" value="Unassembled WGS sequence"/>
</dbReference>
<comment type="similarity">
    <text evidence="1">Belongs to the short-chain dehydrogenases/reductases (SDR) family.</text>
</comment>
<dbReference type="Gene3D" id="3.40.50.720">
    <property type="entry name" value="NAD(P)-binding Rossmann-like Domain"/>
    <property type="match status" value="1"/>
</dbReference>
<dbReference type="CDD" id="cd05233">
    <property type="entry name" value="SDR_c"/>
    <property type="match status" value="1"/>
</dbReference>
<evidence type="ECO:0000313" key="4">
    <source>
        <dbReference type="Proteomes" id="UP000051783"/>
    </source>
</evidence>
<accession>A0A0R2M3C9</accession>